<dbReference type="EMBL" id="FNZZ01000002">
    <property type="protein sequence ID" value="SEK95716.1"/>
    <property type="molecule type" value="Genomic_DNA"/>
</dbReference>
<keyword evidence="2" id="KW-1185">Reference proteome</keyword>
<dbReference type="Proteomes" id="UP000199214">
    <property type="component" value="Unassembled WGS sequence"/>
</dbReference>
<dbReference type="OrthoDB" id="7473760at2"/>
<reference evidence="2" key="1">
    <citation type="submission" date="2016-10" db="EMBL/GenBank/DDBJ databases">
        <authorList>
            <person name="Varghese N."/>
            <person name="Submissions S."/>
        </authorList>
    </citation>
    <scope>NUCLEOTIDE SEQUENCE [LARGE SCALE GENOMIC DNA]</scope>
    <source>
        <strain evidence="2">JS21-1</strain>
    </source>
</reference>
<dbReference type="STRING" id="1855283.SAMN05216382_1189"/>
<organism evidence="1 2">
    <name type="scientific">Sphingomonas palmae</name>
    <dbReference type="NCBI Taxonomy" id="1855283"/>
    <lineage>
        <taxon>Bacteria</taxon>
        <taxon>Pseudomonadati</taxon>
        <taxon>Pseudomonadota</taxon>
        <taxon>Alphaproteobacteria</taxon>
        <taxon>Sphingomonadales</taxon>
        <taxon>Sphingomonadaceae</taxon>
        <taxon>Sphingomonas</taxon>
    </lineage>
</organism>
<dbReference type="AlphaFoldDB" id="A0A1H7LAC3"/>
<gene>
    <name evidence="1" type="ORF">SAMN05216382_1189</name>
</gene>
<evidence type="ECO:0000313" key="2">
    <source>
        <dbReference type="Proteomes" id="UP000199214"/>
    </source>
</evidence>
<name>A0A1H7LAC3_9SPHN</name>
<sequence length="100" mass="10631">MRAAERFERALCASARRAGAPIAIASHAAREWRSATFSGARHVVEACGTRGDALDAWLATLVDTELTVPGHVVAELRVDERASDSDGARFRLEGVTVALG</sequence>
<proteinExistence type="predicted"/>
<accession>A0A1H7LAC3</accession>
<dbReference type="RefSeq" id="WP_093004302.1">
    <property type="nucleotide sequence ID" value="NZ_FNZZ01000002.1"/>
</dbReference>
<protein>
    <submittedName>
        <fullName evidence="1">Uncharacterized protein</fullName>
    </submittedName>
</protein>
<evidence type="ECO:0000313" key="1">
    <source>
        <dbReference type="EMBL" id="SEK95716.1"/>
    </source>
</evidence>